<comment type="catalytic activity">
    <reaction evidence="1">
        <text>an N-(ADP-alpha-D-ribosyl)-thymidine in DNA + H2O = a thymidine in DNA + ADP-D-ribose</text>
        <dbReference type="Rhea" id="RHEA:71655"/>
        <dbReference type="Rhea" id="RHEA-COMP:13556"/>
        <dbReference type="Rhea" id="RHEA-COMP:18051"/>
        <dbReference type="ChEBI" id="CHEBI:15377"/>
        <dbReference type="ChEBI" id="CHEBI:57967"/>
        <dbReference type="ChEBI" id="CHEBI:137386"/>
        <dbReference type="ChEBI" id="CHEBI:191199"/>
    </reaction>
    <physiologicalReaction direction="left-to-right" evidence="1">
        <dbReference type="Rhea" id="RHEA:71656"/>
    </physiologicalReaction>
</comment>
<dbReference type="SUPFAM" id="SSF52949">
    <property type="entry name" value="Macro domain-like"/>
    <property type="match status" value="1"/>
</dbReference>
<dbReference type="CDD" id="cd02901">
    <property type="entry name" value="Macro_Poa1p-like"/>
    <property type="match status" value="1"/>
</dbReference>
<dbReference type="Pfam" id="PF01661">
    <property type="entry name" value="Macro"/>
    <property type="match status" value="1"/>
</dbReference>
<keyword evidence="4" id="KW-1185">Reference proteome</keyword>
<dbReference type="eggNOG" id="COG2110">
    <property type="taxonomic scope" value="Bacteria"/>
</dbReference>
<dbReference type="InterPro" id="IPR002589">
    <property type="entry name" value="Macro_dom"/>
</dbReference>
<evidence type="ECO:0000313" key="4">
    <source>
        <dbReference type="Proteomes" id="UP000007590"/>
    </source>
</evidence>
<dbReference type="KEGG" id="scn:Solca_2491"/>
<proteinExistence type="predicted"/>
<protein>
    <submittedName>
        <fullName evidence="3">Putative phosphatase, C-terminal domain of histone macro H2A1 like protein</fullName>
    </submittedName>
</protein>
<dbReference type="RefSeq" id="WP_014680753.1">
    <property type="nucleotide sequence ID" value="NC_017770.1"/>
</dbReference>
<gene>
    <name evidence="3" type="ordered locus">Solca_2491</name>
</gene>
<name>H8KUP2_SOLCM</name>
<dbReference type="SMART" id="SM00506">
    <property type="entry name" value="A1pp"/>
    <property type="match status" value="1"/>
</dbReference>
<organism evidence="3 4">
    <name type="scientific">Solitalea canadensis (strain ATCC 29591 / DSM 3403 / JCM 21819 / LMG 8368 / NBRC 15130 / NCIMB 12057 / USAM 9D)</name>
    <name type="common">Flexibacter canadensis</name>
    <dbReference type="NCBI Taxonomy" id="929556"/>
    <lineage>
        <taxon>Bacteria</taxon>
        <taxon>Pseudomonadati</taxon>
        <taxon>Bacteroidota</taxon>
        <taxon>Sphingobacteriia</taxon>
        <taxon>Sphingobacteriales</taxon>
        <taxon>Sphingobacteriaceae</taxon>
        <taxon>Solitalea</taxon>
    </lineage>
</organism>
<sequence>MVTYIEHGNIFDLFEISNYAHGCNCAGAMGKGIALQFKDKFPKMYLEYKRRCKEGLFYLGDVFIYNYNNGTVFNLGTQTSWKTKADIVAIESALIKMMSYANQNGILKIALPKIGAGLGGLNWNDVKCVIDKVAQKFPGIDLFVVENYKNISI</sequence>
<dbReference type="PROSITE" id="PS51154">
    <property type="entry name" value="MACRO"/>
    <property type="match status" value="1"/>
</dbReference>
<dbReference type="OrthoDB" id="9780211at2"/>
<dbReference type="AlphaFoldDB" id="H8KUP2"/>
<dbReference type="EMBL" id="CP003349">
    <property type="protein sequence ID" value="AFD07526.1"/>
    <property type="molecule type" value="Genomic_DNA"/>
</dbReference>
<evidence type="ECO:0000259" key="2">
    <source>
        <dbReference type="PROSITE" id="PS51154"/>
    </source>
</evidence>
<dbReference type="HOGENOM" id="CLU_054419_3_1_10"/>
<dbReference type="Gene3D" id="3.40.220.10">
    <property type="entry name" value="Leucine Aminopeptidase, subunit E, domain 1"/>
    <property type="match status" value="1"/>
</dbReference>
<dbReference type="InterPro" id="IPR050892">
    <property type="entry name" value="ADP-ribose_metab_enzymes"/>
</dbReference>
<dbReference type="InterPro" id="IPR043472">
    <property type="entry name" value="Macro_dom-like"/>
</dbReference>
<evidence type="ECO:0000256" key="1">
    <source>
        <dbReference type="ARBA" id="ARBA00035885"/>
    </source>
</evidence>
<dbReference type="PANTHER" id="PTHR12521:SF0">
    <property type="entry name" value="ADP-RIBOSE GLYCOHYDROLASE OARD1"/>
    <property type="match status" value="1"/>
</dbReference>
<dbReference type="GO" id="GO:0140291">
    <property type="term" value="P:peptidyl-glutamate ADP-deribosylation"/>
    <property type="evidence" value="ECO:0007669"/>
    <property type="project" value="TreeGrafter"/>
</dbReference>
<evidence type="ECO:0000313" key="3">
    <source>
        <dbReference type="EMBL" id="AFD07526.1"/>
    </source>
</evidence>
<accession>H8KUP2</accession>
<feature type="domain" description="Macro" evidence="2">
    <location>
        <begin position="1"/>
        <end position="153"/>
    </location>
</feature>
<dbReference type="Proteomes" id="UP000007590">
    <property type="component" value="Chromosome"/>
</dbReference>
<dbReference type="PANTHER" id="PTHR12521">
    <property type="entry name" value="PROTEIN C6ORF130"/>
    <property type="match status" value="1"/>
</dbReference>
<reference evidence="3" key="1">
    <citation type="submission" date="2012-02" db="EMBL/GenBank/DDBJ databases">
        <title>The complete genome of Solitalea canadensis DSM 3403.</title>
        <authorList>
            <consortium name="US DOE Joint Genome Institute (JGI-PGF)"/>
            <person name="Lucas S."/>
            <person name="Copeland A."/>
            <person name="Lapidus A."/>
            <person name="Glavina del Rio T."/>
            <person name="Dalin E."/>
            <person name="Tice H."/>
            <person name="Bruce D."/>
            <person name="Goodwin L."/>
            <person name="Pitluck S."/>
            <person name="Peters L."/>
            <person name="Ovchinnikova G."/>
            <person name="Lu M."/>
            <person name="Kyrpides N."/>
            <person name="Mavromatis K."/>
            <person name="Ivanova N."/>
            <person name="Brettin T."/>
            <person name="Detter J.C."/>
            <person name="Han C."/>
            <person name="Larimer F."/>
            <person name="Land M."/>
            <person name="Hauser L."/>
            <person name="Markowitz V."/>
            <person name="Cheng J.-F."/>
            <person name="Hugenholtz P."/>
            <person name="Woyke T."/>
            <person name="Wu D."/>
            <person name="Spring S."/>
            <person name="Schroeder M."/>
            <person name="Kopitz M."/>
            <person name="Brambilla E."/>
            <person name="Klenk H.-P."/>
            <person name="Eisen J.A."/>
        </authorList>
    </citation>
    <scope>NUCLEOTIDE SEQUENCE</scope>
    <source>
        <strain evidence="3">DSM 3403</strain>
    </source>
</reference>